<dbReference type="SUPFAM" id="SSF52980">
    <property type="entry name" value="Restriction endonuclease-like"/>
    <property type="match status" value="1"/>
</dbReference>
<comment type="caution">
    <text evidence="2">The sequence shown here is derived from an EMBL/GenBank/DDBJ whole genome shotgun (WGS) entry which is preliminary data.</text>
</comment>
<evidence type="ECO:0000313" key="2">
    <source>
        <dbReference type="EMBL" id="PJA82428.1"/>
    </source>
</evidence>
<organism evidence="2 3">
    <name type="scientific">Candidatus Nealsonbacteria bacterium CG_4_9_14_3_um_filter_37_29</name>
    <dbReference type="NCBI Taxonomy" id="1974696"/>
    <lineage>
        <taxon>Bacteria</taxon>
        <taxon>Candidatus Nealsoniibacteriota</taxon>
    </lineage>
</organism>
<protein>
    <recommendedName>
        <fullName evidence="4">YraN family protein</fullName>
    </recommendedName>
</protein>
<dbReference type="InterPro" id="IPR011856">
    <property type="entry name" value="tRNA_endonuc-like_dom_sf"/>
</dbReference>
<feature type="non-terminal residue" evidence="2">
    <location>
        <position position="1"/>
    </location>
</feature>
<reference evidence="3" key="1">
    <citation type="submission" date="2017-09" db="EMBL/GenBank/DDBJ databases">
        <title>Depth-based differentiation of microbial function through sediment-hosted aquifers and enrichment of novel symbionts in the deep terrestrial subsurface.</title>
        <authorList>
            <person name="Probst A.J."/>
            <person name="Ladd B."/>
            <person name="Jarett J.K."/>
            <person name="Geller-Mcgrath D.E."/>
            <person name="Sieber C.M.K."/>
            <person name="Emerson J.B."/>
            <person name="Anantharaman K."/>
            <person name="Thomas B.C."/>
            <person name="Malmstrom R."/>
            <person name="Stieglmeier M."/>
            <person name="Klingl A."/>
            <person name="Woyke T."/>
            <person name="Ryan C.M."/>
            <person name="Banfield J.F."/>
        </authorList>
    </citation>
    <scope>NUCLEOTIDE SEQUENCE [LARGE SCALE GENOMIC DNA]</scope>
</reference>
<dbReference type="Proteomes" id="UP000230178">
    <property type="component" value="Unassembled WGS sequence"/>
</dbReference>
<dbReference type="GO" id="GO:0003676">
    <property type="term" value="F:nucleic acid binding"/>
    <property type="evidence" value="ECO:0007669"/>
    <property type="project" value="InterPro"/>
</dbReference>
<evidence type="ECO:0008006" key="4">
    <source>
        <dbReference type="Google" id="ProtNLM"/>
    </source>
</evidence>
<dbReference type="Gene3D" id="3.40.1350.10">
    <property type="match status" value="1"/>
</dbReference>
<dbReference type="CDD" id="cd20736">
    <property type="entry name" value="PoNe_Nuclease"/>
    <property type="match status" value="1"/>
</dbReference>
<dbReference type="PANTHER" id="PTHR34039">
    <property type="entry name" value="UPF0102 PROTEIN YRAN"/>
    <property type="match status" value="1"/>
</dbReference>
<dbReference type="InterPro" id="IPR011335">
    <property type="entry name" value="Restrct_endonuc-II-like"/>
</dbReference>
<proteinExistence type="inferred from homology"/>
<name>A0A2M7Z2I1_9BACT</name>
<dbReference type="InterPro" id="IPR003509">
    <property type="entry name" value="UPF0102_YraN-like"/>
</dbReference>
<evidence type="ECO:0000313" key="3">
    <source>
        <dbReference type="Proteomes" id="UP000230178"/>
    </source>
</evidence>
<dbReference type="HAMAP" id="MF_00048">
    <property type="entry name" value="UPF0102"/>
    <property type="match status" value="1"/>
</dbReference>
<comment type="similarity">
    <text evidence="1">Belongs to the UPF0102 family.</text>
</comment>
<dbReference type="PANTHER" id="PTHR34039:SF1">
    <property type="entry name" value="UPF0102 PROTEIN YRAN"/>
    <property type="match status" value="1"/>
</dbReference>
<gene>
    <name evidence="2" type="ORF">CO146_03115</name>
</gene>
<dbReference type="AlphaFoldDB" id="A0A2M7Z2I1"/>
<dbReference type="Pfam" id="PF02021">
    <property type="entry name" value="UPF0102"/>
    <property type="match status" value="1"/>
</dbReference>
<sequence>GSIMNSKQVGNWGEGIAENYLRNKGYQILDRNYSFRIPGNPQKGEIDIVAKKDDIISFIEVKTLSDPAVLISPEEKVNFGKQRKLRITAESWLMKRKIPLDTKWQIDVIAIEIGPSRQATINHFENAIPYAP</sequence>
<dbReference type="EMBL" id="PFVS01000124">
    <property type="protein sequence ID" value="PJA82428.1"/>
    <property type="molecule type" value="Genomic_DNA"/>
</dbReference>
<evidence type="ECO:0000256" key="1">
    <source>
        <dbReference type="ARBA" id="ARBA00006738"/>
    </source>
</evidence>
<accession>A0A2M7Z2I1</accession>